<dbReference type="InterPro" id="IPR049712">
    <property type="entry name" value="Poly_export"/>
</dbReference>
<dbReference type="AlphaFoldDB" id="A0A967B707"/>
<feature type="domain" description="Soluble ligand binding" evidence="4">
    <location>
        <begin position="133"/>
        <end position="176"/>
    </location>
</feature>
<evidence type="ECO:0000256" key="2">
    <source>
        <dbReference type="SAM" id="MobiDB-lite"/>
    </source>
</evidence>
<gene>
    <name evidence="5" type="ORF">GOB87_05160</name>
</gene>
<dbReference type="Pfam" id="PF10531">
    <property type="entry name" value="SLBB"/>
    <property type="match status" value="1"/>
</dbReference>
<evidence type="ECO:0000259" key="4">
    <source>
        <dbReference type="Pfam" id="PF10531"/>
    </source>
</evidence>
<feature type="domain" description="Polysaccharide export protein N-terminal" evidence="3">
    <location>
        <begin position="51"/>
        <end position="128"/>
    </location>
</feature>
<evidence type="ECO:0000313" key="5">
    <source>
        <dbReference type="EMBL" id="NHO53351.1"/>
    </source>
</evidence>
<dbReference type="Gene3D" id="3.30.1950.10">
    <property type="entry name" value="wza like domain"/>
    <property type="match status" value="1"/>
</dbReference>
<evidence type="ECO:0000313" key="6">
    <source>
        <dbReference type="Proteomes" id="UP000597459"/>
    </source>
</evidence>
<name>A0A967B707_9PROT</name>
<keyword evidence="6" id="KW-1185">Reference proteome</keyword>
<dbReference type="GO" id="GO:0015159">
    <property type="term" value="F:polysaccharide transmembrane transporter activity"/>
    <property type="evidence" value="ECO:0007669"/>
    <property type="project" value="InterPro"/>
</dbReference>
<evidence type="ECO:0000256" key="1">
    <source>
        <dbReference type="ARBA" id="ARBA00022729"/>
    </source>
</evidence>
<keyword evidence="1" id="KW-0732">Signal</keyword>
<feature type="region of interest" description="Disordered" evidence="2">
    <location>
        <begin position="1"/>
        <end position="21"/>
    </location>
</feature>
<dbReference type="PANTHER" id="PTHR33619">
    <property type="entry name" value="POLYSACCHARIDE EXPORT PROTEIN GFCE-RELATED"/>
    <property type="match status" value="1"/>
</dbReference>
<feature type="compositionally biased region" description="Basic and acidic residues" evidence="2">
    <location>
        <begin position="1"/>
        <end position="17"/>
    </location>
</feature>
<organism evidence="5 6">
    <name type="scientific">Acetobacter estunensis</name>
    <dbReference type="NCBI Taxonomy" id="104097"/>
    <lineage>
        <taxon>Bacteria</taxon>
        <taxon>Pseudomonadati</taxon>
        <taxon>Pseudomonadota</taxon>
        <taxon>Alphaproteobacteria</taxon>
        <taxon>Acetobacterales</taxon>
        <taxon>Acetobacteraceae</taxon>
        <taxon>Acetobacter</taxon>
    </lineage>
</organism>
<comment type="caution">
    <text evidence="5">The sequence shown here is derived from an EMBL/GenBank/DDBJ whole genome shotgun (WGS) entry which is preliminary data.</text>
</comment>
<dbReference type="Pfam" id="PF02563">
    <property type="entry name" value="Poly_export"/>
    <property type="match status" value="1"/>
</dbReference>
<evidence type="ECO:0000259" key="3">
    <source>
        <dbReference type="Pfam" id="PF02563"/>
    </source>
</evidence>
<reference evidence="5" key="1">
    <citation type="submission" date="2019-11" db="EMBL/GenBank/DDBJ databases">
        <title>Description of new Acetobacter species.</title>
        <authorList>
            <person name="Cleenwerck I."/>
            <person name="Sombolestani A.S."/>
        </authorList>
    </citation>
    <scope>NUCLEOTIDE SEQUENCE</scope>
    <source>
        <strain evidence="5">LMG 1626</strain>
    </source>
</reference>
<dbReference type="PANTHER" id="PTHR33619:SF3">
    <property type="entry name" value="POLYSACCHARIDE EXPORT PROTEIN GFCE-RELATED"/>
    <property type="match status" value="1"/>
</dbReference>
<protein>
    <submittedName>
        <fullName evidence="5">Polysaccharide export protein</fullName>
    </submittedName>
</protein>
<dbReference type="EMBL" id="WOTH01000007">
    <property type="protein sequence ID" value="NHO53351.1"/>
    <property type="molecule type" value="Genomic_DNA"/>
</dbReference>
<accession>A0A967B707</accession>
<dbReference type="Proteomes" id="UP000597459">
    <property type="component" value="Unassembled WGS sequence"/>
</dbReference>
<dbReference type="Gene3D" id="3.10.560.10">
    <property type="entry name" value="Outer membrane lipoprotein wza domain like"/>
    <property type="match status" value="1"/>
</dbReference>
<proteinExistence type="predicted"/>
<sequence>MRRSGYENRGNNRERQGKQGVKKWNERIAVGAALTILVACSPTHGLKPIPPVDGSYRLGAGDQIRVIAYNEPQLTNTFTVSDAGMIAFPLLGRVPTAGKTPGELAQEIGTDLSQQGLLHKPSISVEVTQYRPVFILGEVQKPGQYNYLPGMTMQTLAALAGGYTYRAITNTASVVRTEGTHDEHPVEGKIKPDSLLAPGDVVTVYERFF</sequence>
<dbReference type="InterPro" id="IPR003715">
    <property type="entry name" value="Poly_export_N"/>
</dbReference>
<dbReference type="InterPro" id="IPR019554">
    <property type="entry name" value="Soluble_ligand-bd"/>
</dbReference>